<sequence length="262" mass="29318">MPPPRDARLVLAATGRSAPPLLPPLRRRLDSSRSAQSTTAEAMVSMTFRLLKLDPRAWPVRLGQEMVWHLDRTKLDCLFFDLSCFFASLRNGFRSQKFGSPPINKHTAGETGFASEIITEHRYAHLTPCLTVFPLAPRRRCTGPHLLSNALAHWDTGSDYVESSMIFSFSIDFPFSVTFLLFLLPANRTVARAVVQTDQRNMTTSSSWTRLRLNNRRSNGPPDGRMLWHDGETGVRAVGLLTGAWLLPTQTSVCPPCLSGYM</sequence>
<name>A0ABR1MPM4_9PEZI</name>
<reference evidence="1 2" key="1">
    <citation type="submission" date="2024-04" db="EMBL/GenBank/DDBJ databases">
        <title>Phyllosticta paracitricarpa is synonymous to the EU quarantine fungus P. citricarpa based on phylogenomic analyses.</title>
        <authorList>
            <consortium name="Lawrence Berkeley National Laboratory"/>
            <person name="Van Ingen-Buijs V.A."/>
            <person name="Van Westerhoven A.C."/>
            <person name="Haridas S."/>
            <person name="Skiadas P."/>
            <person name="Martin F."/>
            <person name="Groenewald J.Z."/>
            <person name="Crous P.W."/>
            <person name="Seidl M.F."/>
        </authorList>
    </citation>
    <scope>NUCLEOTIDE SEQUENCE [LARGE SCALE GENOMIC DNA]</scope>
    <source>
        <strain evidence="1 2">CBS 122670</strain>
    </source>
</reference>
<proteinExistence type="predicted"/>
<accession>A0ABR1MPM4</accession>
<evidence type="ECO:0000313" key="1">
    <source>
        <dbReference type="EMBL" id="KAK7555644.1"/>
    </source>
</evidence>
<dbReference type="Proteomes" id="UP001365128">
    <property type="component" value="Unassembled WGS sequence"/>
</dbReference>
<keyword evidence="2" id="KW-1185">Reference proteome</keyword>
<dbReference type="EMBL" id="JBBPDW010000002">
    <property type="protein sequence ID" value="KAK7555644.1"/>
    <property type="molecule type" value="Genomic_DNA"/>
</dbReference>
<comment type="caution">
    <text evidence="1">The sequence shown here is derived from an EMBL/GenBank/DDBJ whole genome shotgun (WGS) entry which is preliminary data.</text>
</comment>
<organism evidence="1 2">
    <name type="scientific">Phyllosticta citricarpa</name>
    <dbReference type="NCBI Taxonomy" id="55181"/>
    <lineage>
        <taxon>Eukaryota</taxon>
        <taxon>Fungi</taxon>
        <taxon>Dikarya</taxon>
        <taxon>Ascomycota</taxon>
        <taxon>Pezizomycotina</taxon>
        <taxon>Dothideomycetes</taxon>
        <taxon>Dothideomycetes incertae sedis</taxon>
        <taxon>Botryosphaeriales</taxon>
        <taxon>Phyllostictaceae</taxon>
        <taxon>Phyllosticta</taxon>
    </lineage>
</organism>
<evidence type="ECO:0000313" key="2">
    <source>
        <dbReference type="Proteomes" id="UP001365128"/>
    </source>
</evidence>
<protein>
    <submittedName>
        <fullName evidence="1">Uncharacterized protein</fullName>
    </submittedName>
</protein>
<gene>
    <name evidence="1" type="ORF">IWX46DRAFT_135167</name>
</gene>